<dbReference type="OrthoDB" id="420422at2759"/>
<evidence type="ECO:0000313" key="2">
    <source>
        <dbReference type="EMBL" id="SDA03227.1"/>
    </source>
</evidence>
<protein>
    <submittedName>
        <fullName evidence="2">BZ3500_MvSof-1268-A1-R1_Chr7-1g09319 protein</fullName>
    </submittedName>
</protein>
<feature type="region of interest" description="Disordered" evidence="1">
    <location>
        <begin position="295"/>
        <end position="324"/>
    </location>
</feature>
<accession>A0A2X0LIX2</accession>
<evidence type="ECO:0000256" key="1">
    <source>
        <dbReference type="SAM" id="MobiDB-lite"/>
    </source>
</evidence>
<dbReference type="GO" id="GO:0033063">
    <property type="term" value="C:Rad51B-Rad51C-Rad51D-XRCC2 complex"/>
    <property type="evidence" value="ECO:0007669"/>
    <property type="project" value="InterPro"/>
</dbReference>
<dbReference type="EMBL" id="FMWP01000127">
    <property type="protein sequence ID" value="SDA03227.1"/>
    <property type="molecule type" value="Genomic_DNA"/>
</dbReference>
<dbReference type="InterPro" id="IPR027417">
    <property type="entry name" value="P-loop_NTPase"/>
</dbReference>
<dbReference type="PANTHER" id="PTHR46644">
    <property type="entry name" value="DNA REPAIR PROTEIN XRCC2"/>
    <property type="match status" value="1"/>
</dbReference>
<sequence>MDPLTLSSGIRTTTALHLFSSVLCHVDDAIATTCIQGLDDLLENQGLGGVRRGDVIEIQGLAGSGKTTLLLHLTMIAILPRSTYHAASGKQVPLGGKQHHVCYIDCAPSNDFPFARLVHLLRRHLQRCLSAVEKQANTAALVEQLIKESCSRLVVFRPKGLVQLAATVKSVGSMFTSCHGDSDAQHDRMQDDHSDDRPRPNFHLVDPAPLGHVMIDSMSTFGWSPQLLHETNPPEPLPPATILSHLITSLAELRTSLAPIIYITQWVFNPSLVPSYSKDRLPFYKSHLEPPWPRLSSIPVPSDPSDRSYPDRLEPLSQPHHPERPSFPIHHHLTLHPPLKRKIKQSVPFPEIWERRKEGRGEGMDGFVCVLRSGGKEVGSWEWSVEADRVVC</sequence>
<dbReference type="GO" id="GO:0005657">
    <property type="term" value="C:replication fork"/>
    <property type="evidence" value="ECO:0007669"/>
    <property type="project" value="InterPro"/>
</dbReference>
<feature type="compositionally biased region" description="Basic and acidic residues" evidence="1">
    <location>
        <begin position="180"/>
        <end position="199"/>
    </location>
</feature>
<dbReference type="Proteomes" id="UP000249723">
    <property type="component" value="Unassembled WGS sequence"/>
</dbReference>
<dbReference type="GO" id="GO:0042148">
    <property type="term" value="P:DNA strand invasion"/>
    <property type="evidence" value="ECO:0007669"/>
    <property type="project" value="TreeGrafter"/>
</dbReference>
<dbReference type="GO" id="GO:0000724">
    <property type="term" value="P:double-strand break repair via homologous recombination"/>
    <property type="evidence" value="ECO:0007669"/>
    <property type="project" value="InterPro"/>
</dbReference>
<dbReference type="AlphaFoldDB" id="A0A2X0LIX2"/>
<reference evidence="3" key="1">
    <citation type="submission" date="2016-10" db="EMBL/GenBank/DDBJ databases">
        <authorList>
            <person name="Jeantristanb JTB J.-T."/>
            <person name="Ricardo R."/>
        </authorList>
    </citation>
    <scope>NUCLEOTIDE SEQUENCE [LARGE SCALE GENOMIC DNA]</scope>
</reference>
<dbReference type="STRING" id="289078.A0A2X0LIX2"/>
<dbReference type="PANTHER" id="PTHR46644:SF2">
    <property type="entry name" value="DNA REPAIR PROTEIN XRCC2"/>
    <property type="match status" value="1"/>
</dbReference>
<feature type="compositionally biased region" description="Basic and acidic residues" evidence="1">
    <location>
        <begin position="304"/>
        <end position="324"/>
    </location>
</feature>
<dbReference type="Gene3D" id="3.40.50.300">
    <property type="entry name" value="P-loop containing nucleotide triphosphate hydrolases"/>
    <property type="match status" value="1"/>
</dbReference>
<proteinExistence type="predicted"/>
<keyword evidence="3" id="KW-1185">Reference proteome</keyword>
<organism evidence="2 3">
    <name type="scientific">Microbotryum saponariae</name>
    <dbReference type="NCBI Taxonomy" id="289078"/>
    <lineage>
        <taxon>Eukaryota</taxon>
        <taxon>Fungi</taxon>
        <taxon>Dikarya</taxon>
        <taxon>Basidiomycota</taxon>
        <taxon>Pucciniomycotina</taxon>
        <taxon>Microbotryomycetes</taxon>
        <taxon>Microbotryales</taxon>
        <taxon>Microbotryaceae</taxon>
        <taxon>Microbotryum</taxon>
    </lineage>
</organism>
<name>A0A2X0LIX2_9BASI</name>
<dbReference type="GO" id="GO:0000400">
    <property type="term" value="F:four-way junction DNA binding"/>
    <property type="evidence" value="ECO:0007669"/>
    <property type="project" value="TreeGrafter"/>
</dbReference>
<feature type="region of interest" description="Disordered" evidence="1">
    <location>
        <begin position="179"/>
        <end position="199"/>
    </location>
</feature>
<evidence type="ECO:0000313" key="3">
    <source>
        <dbReference type="Proteomes" id="UP000249723"/>
    </source>
</evidence>
<dbReference type="InterPro" id="IPR030547">
    <property type="entry name" value="XRCC2"/>
</dbReference>
<gene>
    <name evidence="2" type="ORF">BZ3500_MVSOF-1268-A1-R1_CHR7-1G09319</name>
</gene>
<dbReference type="SUPFAM" id="SSF52540">
    <property type="entry name" value="P-loop containing nucleoside triphosphate hydrolases"/>
    <property type="match status" value="1"/>
</dbReference>